<keyword evidence="3" id="KW-1185">Reference proteome</keyword>
<name>A0AA88Q7F5_9TELE</name>
<evidence type="ECO:0000313" key="2">
    <source>
        <dbReference type="EMBL" id="KAK2906649.1"/>
    </source>
</evidence>
<sequence>MVFHATDQRLHFSQQKCFSIGQTLKERMEHLRTALVLFFLLCSPWLSAGTTFLTHLGTLCIDDCKPDDGEYKCKTIDKDGRSQTMYCSPQENMDYWGRQCRADSMCGKYGEDYCWCRISIFSWGYCGLVKDDKMLTESGAGTHITSPHRNKRAPEEIDAVDEEGNRIKITFSAEKAPITNGKKWKDEADDLIDKWNNGYLVDQARSKRIKSDNLRIDMQGSFKRNNQRYYNLQIQINAKRKKGESTTVAQIIIPDGVPVPYVQRAFQDSFNLQAKISVEVEKY</sequence>
<dbReference type="Proteomes" id="UP001187343">
    <property type="component" value="Unassembled WGS sequence"/>
</dbReference>
<keyword evidence="1" id="KW-1133">Transmembrane helix</keyword>
<keyword evidence="1" id="KW-0472">Membrane</keyword>
<evidence type="ECO:0000256" key="1">
    <source>
        <dbReference type="SAM" id="Phobius"/>
    </source>
</evidence>
<reference evidence="2" key="1">
    <citation type="submission" date="2023-08" db="EMBL/GenBank/DDBJ databases">
        <title>Chromosome-level Genome Assembly of mud carp (Cirrhinus molitorella).</title>
        <authorList>
            <person name="Liu H."/>
        </authorList>
    </citation>
    <scope>NUCLEOTIDE SEQUENCE</scope>
    <source>
        <strain evidence="2">Prfri</strain>
        <tissue evidence="2">Muscle</tissue>
    </source>
</reference>
<organism evidence="2 3">
    <name type="scientific">Cirrhinus molitorella</name>
    <name type="common">mud carp</name>
    <dbReference type="NCBI Taxonomy" id="172907"/>
    <lineage>
        <taxon>Eukaryota</taxon>
        <taxon>Metazoa</taxon>
        <taxon>Chordata</taxon>
        <taxon>Craniata</taxon>
        <taxon>Vertebrata</taxon>
        <taxon>Euteleostomi</taxon>
        <taxon>Actinopterygii</taxon>
        <taxon>Neopterygii</taxon>
        <taxon>Teleostei</taxon>
        <taxon>Ostariophysi</taxon>
        <taxon>Cypriniformes</taxon>
        <taxon>Cyprinidae</taxon>
        <taxon>Labeoninae</taxon>
        <taxon>Labeonini</taxon>
        <taxon>Cirrhinus</taxon>
    </lineage>
</organism>
<gene>
    <name evidence="2" type="ORF">Q8A67_005634</name>
</gene>
<dbReference type="InterPro" id="IPR053358">
    <property type="entry name" value="Diff-assoc_signaling"/>
</dbReference>
<accession>A0AA88Q7F5</accession>
<keyword evidence="1" id="KW-0812">Transmembrane</keyword>
<protein>
    <submittedName>
        <fullName evidence="2">Uncharacterized protein</fullName>
    </submittedName>
</protein>
<dbReference type="PANTHER" id="PTHR34261:SF1">
    <property type="entry name" value="TUBULIN POLYMERIZATION-PROMOTING PROTEIN"/>
    <property type="match status" value="1"/>
</dbReference>
<proteinExistence type="predicted"/>
<feature type="transmembrane region" description="Helical" evidence="1">
    <location>
        <begin position="34"/>
        <end position="56"/>
    </location>
</feature>
<dbReference type="EMBL" id="JAUYZG010000005">
    <property type="protein sequence ID" value="KAK2906649.1"/>
    <property type="molecule type" value="Genomic_DNA"/>
</dbReference>
<comment type="caution">
    <text evidence="2">The sequence shown here is derived from an EMBL/GenBank/DDBJ whole genome shotgun (WGS) entry which is preliminary data.</text>
</comment>
<evidence type="ECO:0000313" key="3">
    <source>
        <dbReference type="Proteomes" id="UP001187343"/>
    </source>
</evidence>
<dbReference type="AlphaFoldDB" id="A0AA88Q7F5"/>
<dbReference type="PANTHER" id="PTHR34261">
    <property type="entry name" value="APC REGULATOR OF WNT-SIGNALING PATHWAY-RELATED"/>
    <property type="match status" value="1"/>
</dbReference>